<evidence type="ECO:0008006" key="8">
    <source>
        <dbReference type="Google" id="ProtNLM"/>
    </source>
</evidence>
<feature type="transmembrane region" description="Helical" evidence="5">
    <location>
        <begin position="78"/>
        <end position="98"/>
    </location>
</feature>
<dbReference type="OrthoDB" id="309023at2"/>
<dbReference type="Pfam" id="PF03595">
    <property type="entry name" value="SLAC1"/>
    <property type="match status" value="1"/>
</dbReference>
<evidence type="ECO:0000313" key="6">
    <source>
        <dbReference type="EMBL" id="OBY10585.1"/>
    </source>
</evidence>
<keyword evidence="4 5" id="KW-0472">Membrane</keyword>
<keyword evidence="7" id="KW-1185">Reference proteome</keyword>
<evidence type="ECO:0000256" key="3">
    <source>
        <dbReference type="ARBA" id="ARBA00022989"/>
    </source>
</evidence>
<dbReference type="eggNOG" id="COG1275">
    <property type="taxonomic scope" value="Bacteria"/>
</dbReference>
<feature type="transmembrane region" description="Helical" evidence="5">
    <location>
        <begin position="168"/>
        <end position="187"/>
    </location>
</feature>
<feature type="transmembrane region" description="Helical" evidence="5">
    <location>
        <begin position="289"/>
        <end position="310"/>
    </location>
</feature>
<keyword evidence="3 5" id="KW-1133">Transmembrane helix</keyword>
<feature type="transmembrane region" description="Helical" evidence="5">
    <location>
        <begin position="224"/>
        <end position="241"/>
    </location>
</feature>
<dbReference type="PANTHER" id="PTHR37955:SF1">
    <property type="entry name" value="DEP DOMAIN-CONTAINING PROTEIN"/>
    <property type="match status" value="1"/>
</dbReference>
<evidence type="ECO:0000256" key="1">
    <source>
        <dbReference type="ARBA" id="ARBA00004141"/>
    </source>
</evidence>
<dbReference type="EMBL" id="MAPZ01000019">
    <property type="protein sequence ID" value="OBY10585.1"/>
    <property type="molecule type" value="Genomic_DNA"/>
</dbReference>
<feature type="transmembrane region" description="Helical" evidence="5">
    <location>
        <begin position="253"/>
        <end position="277"/>
    </location>
</feature>
<evidence type="ECO:0000256" key="5">
    <source>
        <dbReference type="SAM" id="Phobius"/>
    </source>
</evidence>
<evidence type="ECO:0000256" key="2">
    <source>
        <dbReference type="ARBA" id="ARBA00022692"/>
    </source>
</evidence>
<dbReference type="GeneID" id="42776081"/>
<dbReference type="RefSeq" id="WP_027098255.1">
    <property type="nucleotide sequence ID" value="NZ_CAXSZC010000001.1"/>
</dbReference>
<comment type="caution">
    <text evidence="6">The sequence shown here is derived from an EMBL/GenBank/DDBJ whole genome shotgun (WGS) entry which is preliminary data.</text>
</comment>
<gene>
    <name evidence="6" type="ORF">CP373A1_08735</name>
</gene>
<dbReference type="InterPro" id="IPR038665">
    <property type="entry name" value="Voltage-dep_anion_channel_sf"/>
</dbReference>
<feature type="transmembrane region" description="Helical" evidence="5">
    <location>
        <begin position="47"/>
        <end position="66"/>
    </location>
</feature>
<protein>
    <recommendedName>
        <fullName evidence="8">C4-dicarboxylate ABC transporter</fullName>
    </recommendedName>
</protein>
<evidence type="ECO:0000313" key="7">
    <source>
        <dbReference type="Proteomes" id="UP000092714"/>
    </source>
</evidence>
<reference evidence="6 7" key="1">
    <citation type="submission" date="2016-06" db="EMBL/GenBank/DDBJ databases">
        <authorList>
            <person name="Kjaerup R.B."/>
            <person name="Dalgaard T.S."/>
            <person name="Juul-Madsen H.R."/>
        </authorList>
    </citation>
    <scope>NUCLEOTIDE SEQUENCE [LARGE SCALE GENOMIC DNA]</scope>
    <source>
        <strain evidence="6 7">373-A1</strain>
    </source>
</reference>
<accession>A0A173Z0Z1</accession>
<dbReference type="GO" id="GO:0005886">
    <property type="term" value="C:plasma membrane"/>
    <property type="evidence" value="ECO:0007669"/>
    <property type="project" value="TreeGrafter"/>
</dbReference>
<organism evidence="6 7">
    <name type="scientific">Clostridium paraputrificum</name>
    <dbReference type="NCBI Taxonomy" id="29363"/>
    <lineage>
        <taxon>Bacteria</taxon>
        <taxon>Bacillati</taxon>
        <taxon>Bacillota</taxon>
        <taxon>Clostridia</taxon>
        <taxon>Eubacteriales</taxon>
        <taxon>Clostridiaceae</taxon>
        <taxon>Clostridium</taxon>
    </lineage>
</organism>
<sequence>MIDKNTFIKNFRSVHDNLPIGAVATSVGATTLSNIFALRELTFLKDIFMNMAAIVALFALLKLFFYPKTVKKELELPVLASVFPTFGMLIMILGNYYLKFSYTLGKTMWLFGIVIYSVISIIAIYKHLIKNFNFNTFVPSFFIPFVGSLVACVSSTGMNETMLTKVIFYWGTTTYFFILPFMIYRLYKGDIEKQIYPTVVIMAAPPSLVIISYLTVFTNYNRNFVGLMAVIVFSITLYSYVQIPKCLKEKFNAGFASLTFPLAATTLATFKISMYFLTVNATLAHLFEGIGVVELFIATSVIGFVLYNLFNLLFQKLTMQDAIE</sequence>
<feature type="transmembrane region" description="Helical" evidence="5">
    <location>
        <begin position="199"/>
        <end position="218"/>
    </location>
</feature>
<dbReference type="AlphaFoldDB" id="A0A173Z0Z1"/>
<dbReference type="InterPro" id="IPR004695">
    <property type="entry name" value="SLAC1/Mae1/Ssu1/TehA"/>
</dbReference>
<dbReference type="InterPro" id="IPR052951">
    <property type="entry name" value="Tellurite_res_ion_channel"/>
</dbReference>
<name>A0A173Z0Z1_9CLOT</name>
<dbReference type="CDD" id="cd09325">
    <property type="entry name" value="TDT_C4-dicarb_trans"/>
    <property type="match status" value="1"/>
</dbReference>
<dbReference type="PANTHER" id="PTHR37955">
    <property type="entry name" value="TELLURITE RESISTANCE PROTEIN TEHA"/>
    <property type="match status" value="1"/>
</dbReference>
<dbReference type="Gene3D" id="1.50.10.150">
    <property type="entry name" value="Voltage-dependent anion channel"/>
    <property type="match status" value="1"/>
</dbReference>
<feature type="transmembrane region" description="Helical" evidence="5">
    <location>
        <begin position="104"/>
        <end position="125"/>
    </location>
</feature>
<proteinExistence type="predicted"/>
<dbReference type="GO" id="GO:0046583">
    <property type="term" value="F:monoatomic cation efflux transmembrane transporter activity"/>
    <property type="evidence" value="ECO:0007669"/>
    <property type="project" value="TreeGrafter"/>
</dbReference>
<keyword evidence="2 5" id="KW-0812">Transmembrane</keyword>
<evidence type="ECO:0000256" key="4">
    <source>
        <dbReference type="ARBA" id="ARBA00023136"/>
    </source>
</evidence>
<dbReference type="Proteomes" id="UP000092714">
    <property type="component" value="Unassembled WGS sequence"/>
</dbReference>
<feature type="transmembrane region" description="Helical" evidence="5">
    <location>
        <begin position="137"/>
        <end position="156"/>
    </location>
</feature>
<comment type="subcellular location">
    <subcellularLocation>
        <location evidence="1">Membrane</location>
        <topology evidence="1">Multi-pass membrane protein</topology>
    </subcellularLocation>
</comment>